<evidence type="ECO:0000256" key="1">
    <source>
        <dbReference type="ARBA" id="ARBA00023002"/>
    </source>
</evidence>
<evidence type="ECO:0000256" key="3">
    <source>
        <dbReference type="SAM" id="Phobius"/>
    </source>
</evidence>
<dbReference type="EMBL" id="MCFL01000012">
    <property type="protein sequence ID" value="ORZ37591.1"/>
    <property type="molecule type" value="Genomic_DNA"/>
</dbReference>
<protein>
    <submittedName>
        <fullName evidence="4">Uncharacterized protein</fullName>
    </submittedName>
</protein>
<dbReference type="GO" id="GO:0005737">
    <property type="term" value="C:cytoplasm"/>
    <property type="evidence" value="ECO:0007669"/>
    <property type="project" value="TreeGrafter"/>
</dbReference>
<dbReference type="GO" id="GO:0004029">
    <property type="term" value="F:aldehyde dehydrogenase (NAD+) activity"/>
    <property type="evidence" value="ECO:0007669"/>
    <property type="project" value="TreeGrafter"/>
</dbReference>
<evidence type="ECO:0000313" key="4">
    <source>
        <dbReference type="EMBL" id="ORZ37591.1"/>
    </source>
</evidence>
<organism evidence="4 5">
    <name type="scientific">Catenaria anguillulae PL171</name>
    <dbReference type="NCBI Taxonomy" id="765915"/>
    <lineage>
        <taxon>Eukaryota</taxon>
        <taxon>Fungi</taxon>
        <taxon>Fungi incertae sedis</taxon>
        <taxon>Blastocladiomycota</taxon>
        <taxon>Blastocladiomycetes</taxon>
        <taxon>Blastocladiales</taxon>
        <taxon>Catenariaceae</taxon>
        <taxon>Catenaria</taxon>
    </lineage>
</organism>
<dbReference type="OrthoDB" id="5596991at2759"/>
<feature type="compositionally biased region" description="Basic residues" evidence="2">
    <location>
        <begin position="210"/>
        <end position="219"/>
    </location>
</feature>
<evidence type="ECO:0000256" key="2">
    <source>
        <dbReference type="SAM" id="MobiDB-lite"/>
    </source>
</evidence>
<dbReference type="AlphaFoldDB" id="A0A1Y2HV00"/>
<comment type="caution">
    <text evidence="4">The sequence shown here is derived from an EMBL/GenBank/DDBJ whole genome shotgun (WGS) entry which is preliminary data.</text>
</comment>
<sequence>MARHQDSIFYVSPLVDFVWSADIWNPEPCLKAGSMGIASKHDPVLKSPCIVDDPDIVPLAAKRIVEAAFTSAGMWPYKPSYVITLPKLKARMVEELCKAIDDMFVTNPFFKDEYSRLPDPLVLDQVKALLIEHTDLVAHSRLEVDGAGESSMTVATAVADDDLNGAHDLGDPDMDDDTAFHSPLLSAHLAHAHTHTHAPAPAHDASRPTPRVRKPHRPPRGGVVAGGRWYDDSLVVHPTVVVCDSGSPLLTEPGQGPILPVLALSKREMLAFVRVRQPFGVLYHFTRKRDKFAPQFARCVVINNTLSPFRVNEHVARTLAAGAPAARALFDLFSIAQPQVFAPRNALARRKDDRARYPPTTRGKLARLEKDLGWRTIPVPRAPWRERVVDWIGATVPGLVQAVAVGSTLACVVLVGVIAKERMGR</sequence>
<dbReference type="Gene3D" id="3.40.309.10">
    <property type="entry name" value="Aldehyde Dehydrogenase, Chain A, domain 2"/>
    <property type="match status" value="1"/>
</dbReference>
<feature type="region of interest" description="Disordered" evidence="2">
    <location>
        <begin position="192"/>
        <end position="223"/>
    </location>
</feature>
<keyword evidence="3" id="KW-1133">Transmembrane helix</keyword>
<dbReference type="PANTHER" id="PTHR43570">
    <property type="entry name" value="ALDEHYDE DEHYDROGENASE"/>
    <property type="match status" value="1"/>
</dbReference>
<name>A0A1Y2HV00_9FUNG</name>
<dbReference type="PANTHER" id="PTHR43570:SF16">
    <property type="entry name" value="ALDEHYDE DEHYDROGENASE TYPE III, ISOFORM Q"/>
    <property type="match status" value="1"/>
</dbReference>
<dbReference type="InterPro" id="IPR016163">
    <property type="entry name" value="Ald_DH_C"/>
</dbReference>
<keyword evidence="1" id="KW-0560">Oxidoreductase</keyword>
<dbReference type="InterPro" id="IPR012394">
    <property type="entry name" value="Aldehyde_DH_NAD(P)"/>
</dbReference>
<dbReference type="SUPFAM" id="SSF53720">
    <property type="entry name" value="ALDH-like"/>
    <property type="match status" value="1"/>
</dbReference>
<accession>A0A1Y2HV00</accession>
<keyword evidence="5" id="KW-1185">Reference proteome</keyword>
<evidence type="ECO:0000313" key="5">
    <source>
        <dbReference type="Proteomes" id="UP000193411"/>
    </source>
</evidence>
<gene>
    <name evidence="4" type="ORF">BCR44DRAFT_1036148</name>
</gene>
<proteinExistence type="predicted"/>
<dbReference type="InterPro" id="IPR016161">
    <property type="entry name" value="Ald_DH/histidinol_DH"/>
</dbReference>
<dbReference type="Proteomes" id="UP000193411">
    <property type="component" value="Unassembled WGS sequence"/>
</dbReference>
<feature type="transmembrane region" description="Helical" evidence="3">
    <location>
        <begin position="399"/>
        <end position="419"/>
    </location>
</feature>
<reference evidence="4 5" key="1">
    <citation type="submission" date="2016-07" db="EMBL/GenBank/DDBJ databases">
        <title>Pervasive Adenine N6-methylation of Active Genes in Fungi.</title>
        <authorList>
            <consortium name="DOE Joint Genome Institute"/>
            <person name="Mondo S.J."/>
            <person name="Dannebaum R.O."/>
            <person name="Kuo R.C."/>
            <person name="Labutti K."/>
            <person name="Haridas S."/>
            <person name="Kuo A."/>
            <person name="Salamov A."/>
            <person name="Ahrendt S.R."/>
            <person name="Lipzen A."/>
            <person name="Sullivan W."/>
            <person name="Andreopoulos W.B."/>
            <person name="Clum A."/>
            <person name="Lindquist E."/>
            <person name="Daum C."/>
            <person name="Ramamoorthy G.K."/>
            <person name="Gryganskyi A."/>
            <person name="Culley D."/>
            <person name="Magnuson J.K."/>
            <person name="James T.Y."/>
            <person name="O'Malley M.A."/>
            <person name="Stajich J.E."/>
            <person name="Spatafora J.W."/>
            <person name="Visel A."/>
            <person name="Grigoriev I.V."/>
        </authorList>
    </citation>
    <scope>NUCLEOTIDE SEQUENCE [LARGE SCALE GENOMIC DNA]</scope>
    <source>
        <strain evidence="4 5">PL171</strain>
    </source>
</reference>
<dbReference type="GO" id="GO:0006081">
    <property type="term" value="P:aldehyde metabolic process"/>
    <property type="evidence" value="ECO:0007669"/>
    <property type="project" value="InterPro"/>
</dbReference>
<keyword evidence="3" id="KW-0812">Transmembrane</keyword>
<keyword evidence="3" id="KW-0472">Membrane</keyword>